<organism evidence="13 14">
    <name type="scientific">Trametes coccinea (strain BRFM310)</name>
    <name type="common">Pycnoporus coccineus</name>
    <dbReference type="NCBI Taxonomy" id="1353009"/>
    <lineage>
        <taxon>Eukaryota</taxon>
        <taxon>Fungi</taxon>
        <taxon>Dikarya</taxon>
        <taxon>Basidiomycota</taxon>
        <taxon>Agaricomycotina</taxon>
        <taxon>Agaricomycetes</taxon>
        <taxon>Polyporales</taxon>
        <taxon>Polyporaceae</taxon>
        <taxon>Trametes</taxon>
    </lineage>
</organism>
<dbReference type="EMBL" id="KZ084086">
    <property type="protein sequence ID" value="OSD08515.1"/>
    <property type="molecule type" value="Genomic_DNA"/>
</dbReference>
<evidence type="ECO:0000256" key="2">
    <source>
        <dbReference type="ARBA" id="ARBA00022527"/>
    </source>
</evidence>
<comment type="similarity">
    <text evidence="10">Belongs to the protein kinase superfamily.</text>
</comment>
<evidence type="ECO:0000256" key="6">
    <source>
        <dbReference type="ARBA" id="ARBA00022840"/>
    </source>
</evidence>
<dbReference type="GO" id="GO:0005952">
    <property type="term" value="C:cAMP-dependent protein kinase complex"/>
    <property type="evidence" value="ECO:0007669"/>
    <property type="project" value="TreeGrafter"/>
</dbReference>
<feature type="domain" description="Protein kinase" evidence="12">
    <location>
        <begin position="79"/>
        <end position="369"/>
    </location>
</feature>
<dbReference type="PANTHER" id="PTHR24353:SF143">
    <property type="entry name" value="PROTEIN KINASE DOMAIN-CONTAINING PROTEIN"/>
    <property type="match status" value="1"/>
</dbReference>
<feature type="compositionally biased region" description="Low complexity" evidence="11">
    <location>
        <begin position="22"/>
        <end position="31"/>
    </location>
</feature>
<feature type="binding site" evidence="9">
    <location>
        <position position="117"/>
    </location>
    <ligand>
        <name>ATP</name>
        <dbReference type="ChEBI" id="CHEBI:30616"/>
    </ligand>
</feature>
<dbReference type="EC" id="2.7.11.11" evidence="1"/>
<dbReference type="InterPro" id="IPR008271">
    <property type="entry name" value="Ser/Thr_kinase_AS"/>
</dbReference>
<evidence type="ECO:0000256" key="8">
    <source>
        <dbReference type="ARBA" id="ARBA00047454"/>
    </source>
</evidence>
<feature type="compositionally biased region" description="Basic and acidic residues" evidence="11">
    <location>
        <begin position="34"/>
        <end position="47"/>
    </location>
</feature>
<keyword evidence="6 9" id="KW-0067">ATP-binding</keyword>
<reference evidence="13 14" key="1">
    <citation type="journal article" date="2015" name="Biotechnol. Biofuels">
        <title>Enhanced degradation of softwood versus hardwood by the white-rot fungus Pycnoporus coccineus.</title>
        <authorList>
            <person name="Couturier M."/>
            <person name="Navarro D."/>
            <person name="Chevret D."/>
            <person name="Henrissat B."/>
            <person name="Piumi F."/>
            <person name="Ruiz-Duenas F.J."/>
            <person name="Martinez A.T."/>
            <person name="Grigoriev I.V."/>
            <person name="Riley R."/>
            <person name="Lipzen A."/>
            <person name="Berrin J.G."/>
            <person name="Master E.R."/>
            <person name="Rosso M.N."/>
        </authorList>
    </citation>
    <scope>NUCLEOTIDE SEQUENCE [LARGE SCALE GENOMIC DNA]</scope>
    <source>
        <strain evidence="13 14">BRFM310</strain>
    </source>
</reference>
<evidence type="ECO:0000313" key="13">
    <source>
        <dbReference type="EMBL" id="OSD08515.1"/>
    </source>
</evidence>
<dbReference type="GO" id="GO:0004691">
    <property type="term" value="F:cAMP-dependent protein kinase activity"/>
    <property type="evidence" value="ECO:0007669"/>
    <property type="project" value="UniProtKB-EC"/>
</dbReference>
<evidence type="ECO:0000256" key="5">
    <source>
        <dbReference type="ARBA" id="ARBA00022777"/>
    </source>
</evidence>
<evidence type="ECO:0000256" key="7">
    <source>
        <dbReference type="ARBA" id="ARBA00047292"/>
    </source>
</evidence>
<dbReference type="InterPro" id="IPR011009">
    <property type="entry name" value="Kinase-like_dom_sf"/>
</dbReference>
<evidence type="ECO:0000256" key="1">
    <source>
        <dbReference type="ARBA" id="ARBA00012444"/>
    </source>
</evidence>
<dbReference type="InterPro" id="IPR017441">
    <property type="entry name" value="Protein_kinase_ATP_BS"/>
</dbReference>
<evidence type="ECO:0000256" key="4">
    <source>
        <dbReference type="ARBA" id="ARBA00022741"/>
    </source>
</evidence>
<evidence type="ECO:0000256" key="3">
    <source>
        <dbReference type="ARBA" id="ARBA00022679"/>
    </source>
</evidence>
<keyword evidence="14" id="KW-1185">Reference proteome</keyword>
<dbReference type="GO" id="GO:0005524">
    <property type="term" value="F:ATP binding"/>
    <property type="evidence" value="ECO:0007669"/>
    <property type="project" value="UniProtKB-UniRule"/>
</dbReference>
<keyword evidence="2 10" id="KW-0723">Serine/threonine-protein kinase</keyword>
<comment type="catalytic activity">
    <reaction evidence="8">
        <text>L-seryl-[protein] + ATP = O-phospho-L-seryl-[protein] + ADP + H(+)</text>
        <dbReference type="Rhea" id="RHEA:17989"/>
        <dbReference type="Rhea" id="RHEA-COMP:9863"/>
        <dbReference type="Rhea" id="RHEA-COMP:11604"/>
        <dbReference type="ChEBI" id="CHEBI:15378"/>
        <dbReference type="ChEBI" id="CHEBI:29999"/>
        <dbReference type="ChEBI" id="CHEBI:30616"/>
        <dbReference type="ChEBI" id="CHEBI:83421"/>
        <dbReference type="ChEBI" id="CHEBI:456216"/>
        <dbReference type="EC" id="2.7.11.11"/>
    </reaction>
</comment>
<evidence type="ECO:0000313" key="14">
    <source>
        <dbReference type="Proteomes" id="UP000193067"/>
    </source>
</evidence>
<gene>
    <name evidence="13" type="ORF">PYCCODRAFT_1455591</name>
</gene>
<dbReference type="OrthoDB" id="10252171at2759"/>
<protein>
    <recommendedName>
        <fullName evidence="1">cAMP-dependent protein kinase</fullName>
        <ecNumber evidence="1">2.7.11.11</ecNumber>
    </recommendedName>
</protein>
<dbReference type="PROSITE" id="PS00108">
    <property type="entry name" value="PROTEIN_KINASE_ST"/>
    <property type="match status" value="1"/>
</dbReference>
<evidence type="ECO:0000259" key="12">
    <source>
        <dbReference type="PROSITE" id="PS50011"/>
    </source>
</evidence>
<feature type="region of interest" description="Disordered" evidence="11">
    <location>
        <begin position="1"/>
        <end position="47"/>
    </location>
</feature>
<dbReference type="PANTHER" id="PTHR24353">
    <property type="entry name" value="CYCLIC NUCLEOTIDE-DEPENDENT PROTEIN KINASE"/>
    <property type="match status" value="1"/>
</dbReference>
<dbReference type="SUPFAM" id="SSF56112">
    <property type="entry name" value="Protein kinase-like (PK-like)"/>
    <property type="match status" value="1"/>
</dbReference>
<dbReference type="SMART" id="SM00220">
    <property type="entry name" value="S_TKc"/>
    <property type="match status" value="1"/>
</dbReference>
<dbReference type="Gene3D" id="1.10.510.10">
    <property type="entry name" value="Transferase(Phosphotransferase) domain 1"/>
    <property type="match status" value="1"/>
</dbReference>
<dbReference type="PROSITE" id="PS00107">
    <property type="entry name" value="PROTEIN_KINASE_ATP"/>
    <property type="match status" value="1"/>
</dbReference>
<dbReference type="InterPro" id="IPR000719">
    <property type="entry name" value="Prot_kinase_dom"/>
</dbReference>
<proteinExistence type="inferred from homology"/>
<dbReference type="Gene3D" id="3.30.200.20">
    <property type="entry name" value="Phosphorylase Kinase, domain 1"/>
    <property type="match status" value="1"/>
</dbReference>
<keyword evidence="4 9" id="KW-0547">Nucleotide-binding</keyword>
<name>A0A1Y2J539_TRAC3</name>
<keyword evidence="5 13" id="KW-0418">Kinase</keyword>
<evidence type="ECO:0000256" key="10">
    <source>
        <dbReference type="RuleBase" id="RU000304"/>
    </source>
</evidence>
<evidence type="ECO:0000256" key="11">
    <source>
        <dbReference type="SAM" id="MobiDB-lite"/>
    </source>
</evidence>
<dbReference type="Proteomes" id="UP000193067">
    <property type="component" value="Unassembled WGS sequence"/>
</dbReference>
<sequence>MASLLRHRPMIAQNNASYGRDSGFSSPTSSSTKARPEIPPRLSEKETATLHVPTNPAEVARSVATSSTSRPRSLALSDLEVTRTIGVGGWGAVYVARVKRPSSSHPVEQRNATFALKIVGKNVLRDLERNDRSSDRAHAAARKTIEKRILSSLPWNPFIAGLVDAHIDNRNIYLTMEVAQCGTLLAQINLYPGLCDKEIRFYFANIVLALEFLHTQGVVHSDVKPENLVLGADGYLMLTDFGLAQPLHGSSQWTRMGTLEFMSPEIICSEPMDTEEKRLAADWWSAAIVLFEMKNRKLPFECDDPYELMERYATEPFTWQPDVNVCEDFEDLISRMLHVEIEHRYGARDIRAGADGAFLNQDVRTHPYMNPVNWDRIAKKLAVAPRVPNSLPDMSKQRHRRPFLDPAKVPSLRVKRPAPRFEHIDLTIEEEACPRKKRRMAGELSVCLRPSERSVTALHGSVDRTDA</sequence>
<evidence type="ECO:0000256" key="9">
    <source>
        <dbReference type="PROSITE-ProRule" id="PRU10141"/>
    </source>
</evidence>
<dbReference type="STRING" id="1353009.A0A1Y2J539"/>
<keyword evidence="3" id="KW-0808">Transferase</keyword>
<accession>A0A1Y2J539</accession>
<dbReference type="AlphaFoldDB" id="A0A1Y2J539"/>
<comment type="catalytic activity">
    <reaction evidence="7">
        <text>L-threonyl-[protein] + ATP = O-phospho-L-threonyl-[protein] + ADP + H(+)</text>
        <dbReference type="Rhea" id="RHEA:46608"/>
        <dbReference type="Rhea" id="RHEA-COMP:11060"/>
        <dbReference type="Rhea" id="RHEA-COMP:11605"/>
        <dbReference type="ChEBI" id="CHEBI:15378"/>
        <dbReference type="ChEBI" id="CHEBI:30013"/>
        <dbReference type="ChEBI" id="CHEBI:30616"/>
        <dbReference type="ChEBI" id="CHEBI:61977"/>
        <dbReference type="ChEBI" id="CHEBI:456216"/>
        <dbReference type="EC" id="2.7.11.11"/>
    </reaction>
</comment>
<dbReference type="Pfam" id="PF00069">
    <property type="entry name" value="Pkinase"/>
    <property type="match status" value="1"/>
</dbReference>
<dbReference type="PROSITE" id="PS50011">
    <property type="entry name" value="PROTEIN_KINASE_DOM"/>
    <property type="match status" value="1"/>
</dbReference>